<dbReference type="PROSITE" id="PS50887">
    <property type="entry name" value="GGDEF"/>
    <property type="match status" value="1"/>
</dbReference>
<dbReference type="InterPro" id="IPR000160">
    <property type="entry name" value="GGDEF_dom"/>
</dbReference>
<dbReference type="InterPro" id="IPR029016">
    <property type="entry name" value="GAF-like_dom_sf"/>
</dbReference>
<dbReference type="Gene3D" id="3.30.450.40">
    <property type="match status" value="1"/>
</dbReference>
<keyword evidence="6" id="KW-1185">Reference proteome</keyword>
<dbReference type="Proteomes" id="UP000028640">
    <property type="component" value="Unassembled WGS sequence"/>
</dbReference>
<dbReference type="GO" id="GO:0016829">
    <property type="term" value="F:lyase activity"/>
    <property type="evidence" value="ECO:0007669"/>
    <property type="project" value="UniProtKB-KW"/>
</dbReference>
<gene>
    <name evidence="5" type="ORF">GEAM_3000</name>
</gene>
<reference evidence="5 6" key="1">
    <citation type="submission" date="2014-05" db="EMBL/GenBank/DDBJ databases">
        <title>ATOL: Assembling a taxonomically balanced genome-scale reconstruction of the evolutionary history of the Enterobacteriaceae.</title>
        <authorList>
            <person name="Plunkett G.III."/>
            <person name="Neeno-Eckwall E.C."/>
            <person name="Glasner J.D."/>
            <person name="Perna N.T."/>
        </authorList>
    </citation>
    <scope>NUCLEOTIDE SEQUENCE [LARGE SCALE GENOMIC DNA]</scope>
    <source>
        <strain evidence="5 6">ATCC 33852</strain>
    </source>
</reference>
<dbReference type="CDD" id="cd01949">
    <property type="entry name" value="GGDEF"/>
    <property type="match status" value="1"/>
</dbReference>
<keyword evidence="5" id="KW-0808">Transferase</keyword>
<dbReference type="EMBL" id="JMPJ01000065">
    <property type="protein sequence ID" value="KFC79194.1"/>
    <property type="molecule type" value="Genomic_DNA"/>
</dbReference>
<dbReference type="STRING" id="910964.GEAM_3000"/>
<dbReference type="InterPro" id="IPR050469">
    <property type="entry name" value="Diguanylate_Cyclase"/>
</dbReference>
<dbReference type="SMART" id="SM00065">
    <property type="entry name" value="GAF"/>
    <property type="match status" value="1"/>
</dbReference>
<evidence type="ECO:0000256" key="1">
    <source>
        <dbReference type="ARBA" id="ARBA00004665"/>
    </source>
</evidence>
<dbReference type="Pfam" id="PF13185">
    <property type="entry name" value="GAF_2"/>
    <property type="match status" value="1"/>
</dbReference>
<sequence length="339" mass="37392">MTDNLLERISTALEAEYTLEGLVRQLLEMLELVTNMESTYLTRIDEDGAQQHILFSRNGSNMHIPEGLSVPWGDTLCKRALDEGRRYTCDVAGVWGDSEAAKALGITTYVSTPVTLADGSLYGTLCAASSEHRELSERSEQVLQLFANLIAQQIQSEQLLKKLQLANDALTTASYTDELTGLPNRRSLFNQLPTLFSQAHANSRYVLIAFADLDDFKEINDVHGHEVGDDFLVAVGQKLKEGVRADEVIARVGGDEFIVAGAGPAEFSEAQQAALAFKTRLSELLTGEYQLQSCLIDYAGPSIGAVAINPTDTTPDMALREADAQMYEEKNRRRRWRVA</sequence>
<evidence type="ECO:0000313" key="5">
    <source>
        <dbReference type="EMBL" id="KFC79194.1"/>
    </source>
</evidence>
<dbReference type="SMART" id="SM00267">
    <property type="entry name" value="GGDEF"/>
    <property type="match status" value="1"/>
</dbReference>
<comment type="pathway">
    <text evidence="1">Purine metabolism; 3',5'-cyclic di-GMP biosynthesis.</text>
</comment>
<keyword evidence="5" id="KW-0548">Nucleotidyltransferase</keyword>
<proteinExistence type="predicted"/>
<name>A0A085G649_EWIA3</name>
<keyword evidence="5" id="KW-0456">Lyase</keyword>
<dbReference type="RefSeq" id="WP_034792936.1">
    <property type="nucleotide sequence ID" value="NZ_JMPJ01000065.1"/>
</dbReference>
<dbReference type="GO" id="GO:0052621">
    <property type="term" value="F:diguanylate cyclase activity"/>
    <property type="evidence" value="ECO:0007669"/>
    <property type="project" value="UniProtKB-EC"/>
</dbReference>
<dbReference type="Pfam" id="PF00990">
    <property type="entry name" value="GGDEF"/>
    <property type="match status" value="1"/>
</dbReference>
<dbReference type="SUPFAM" id="SSF55781">
    <property type="entry name" value="GAF domain-like"/>
    <property type="match status" value="1"/>
</dbReference>
<dbReference type="SUPFAM" id="SSF55073">
    <property type="entry name" value="Nucleotide cyclase"/>
    <property type="match status" value="1"/>
</dbReference>
<dbReference type="GeneID" id="78381668"/>
<evidence type="ECO:0000256" key="3">
    <source>
        <dbReference type="ARBA" id="ARBA00034247"/>
    </source>
</evidence>
<dbReference type="GO" id="GO:1902201">
    <property type="term" value="P:negative regulation of bacterial-type flagellum-dependent cell motility"/>
    <property type="evidence" value="ECO:0007669"/>
    <property type="project" value="TreeGrafter"/>
</dbReference>
<dbReference type="OrthoDB" id="9812260at2"/>
<evidence type="ECO:0000256" key="2">
    <source>
        <dbReference type="ARBA" id="ARBA00012528"/>
    </source>
</evidence>
<accession>A0A085G649</accession>
<dbReference type="InterPro" id="IPR043128">
    <property type="entry name" value="Rev_trsase/Diguanyl_cyclase"/>
</dbReference>
<dbReference type="GO" id="GO:0005886">
    <property type="term" value="C:plasma membrane"/>
    <property type="evidence" value="ECO:0007669"/>
    <property type="project" value="TreeGrafter"/>
</dbReference>
<feature type="domain" description="GGDEF" evidence="4">
    <location>
        <begin position="204"/>
        <end position="339"/>
    </location>
</feature>
<dbReference type="PANTHER" id="PTHR45138:SF9">
    <property type="entry name" value="DIGUANYLATE CYCLASE DGCM-RELATED"/>
    <property type="match status" value="1"/>
</dbReference>
<dbReference type="EC" id="2.7.7.65" evidence="2"/>
<dbReference type="PANTHER" id="PTHR45138">
    <property type="entry name" value="REGULATORY COMPONENTS OF SENSORY TRANSDUCTION SYSTEM"/>
    <property type="match status" value="1"/>
</dbReference>
<dbReference type="eggNOG" id="COG2203">
    <property type="taxonomic scope" value="Bacteria"/>
</dbReference>
<dbReference type="AlphaFoldDB" id="A0A085G649"/>
<organism evidence="5 6">
    <name type="scientific">Ewingella americana (strain ATCC 33852 / DSM 4580 / CCUG 14506 / JCM 5911 / LMG 7869 / NCTC 12157 / CDC 1468-78)</name>
    <dbReference type="NCBI Taxonomy" id="910964"/>
    <lineage>
        <taxon>Bacteria</taxon>
        <taxon>Pseudomonadati</taxon>
        <taxon>Pseudomonadota</taxon>
        <taxon>Gammaproteobacteria</taxon>
        <taxon>Enterobacterales</taxon>
        <taxon>Yersiniaceae</taxon>
        <taxon>Ewingella</taxon>
    </lineage>
</organism>
<evidence type="ECO:0000259" key="4">
    <source>
        <dbReference type="PROSITE" id="PS50887"/>
    </source>
</evidence>
<dbReference type="Gene3D" id="3.30.70.270">
    <property type="match status" value="1"/>
</dbReference>
<comment type="catalytic activity">
    <reaction evidence="3">
        <text>2 GTP = 3',3'-c-di-GMP + 2 diphosphate</text>
        <dbReference type="Rhea" id="RHEA:24898"/>
        <dbReference type="ChEBI" id="CHEBI:33019"/>
        <dbReference type="ChEBI" id="CHEBI:37565"/>
        <dbReference type="ChEBI" id="CHEBI:58805"/>
        <dbReference type="EC" id="2.7.7.65"/>
    </reaction>
</comment>
<dbReference type="InterPro" id="IPR003018">
    <property type="entry name" value="GAF"/>
</dbReference>
<dbReference type="NCBIfam" id="TIGR00254">
    <property type="entry name" value="GGDEF"/>
    <property type="match status" value="1"/>
</dbReference>
<comment type="caution">
    <text evidence="5">The sequence shown here is derived from an EMBL/GenBank/DDBJ whole genome shotgun (WGS) entry which is preliminary data.</text>
</comment>
<dbReference type="GO" id="GO:0043709">
    <property type="term" value="P:cell adhesion involved in single-species biofilm formation"/>
    <property type="evidence" value="ECO:0007669"/>
    <property type="project" value="TreeGrafter"/>
</dbReference>
<dbReference type="InterPro" id="IPR029787">
    <property type="entry name" value="Nucleotide_cyclase"/>
</dbReference>
<dbReference type="eggNOG" id="COG2199">
    <property type="taxonomic scope" value="Bacteria"/>
</dbReference>
<evidence type="ECO:0000313" key="6">
    <source>
        <dbReference type="Proteomes" id="UP000028640"/>
    </source>
</evidence>
<protein>
    <recommendedName>
        <fullName evidence="2">diguanylate cyclase</fullName>
        <ecNumber evidence="2">2.7.7.65</ecNumber>
    </recommendedName>
</protein>